<evidence type="ECO:0000256" key="15">
    <source>
        <dbReference type="HAMAP-Rule" id="MF_00605"/>
    </source>
</evidence>
<dbReference type="FunFam" id="3.40.1280.10:FF:000001">
    <property type="entry name" value="tRNA (guanine-N(1)-)-methyltransferase"/>
    <property type="match status" value="1"/>
</dbReference>
<evidence type="ECO:0000256" key="10">
    <source>
        <dbReference type="ARBA" id="ARBA00022691"/>
    </source>
</evidence>
<dbReference type="NCBIfam" id="NF000648">
    <property type="entry name" value="PRK00026.1"/>
    <property type="match status" value="1"/>
</dbReference>
<dbReference type="RefSeq" id="WP_087018236.1">
    <property type="nucleotide sequence ID" value="NZ_CP178353.1"/>
</dbReference>
<keyword evidence="9 15" id="KW-0808">Transferase</keyword>
<evidence type="ECO:0000256" key="16">
    <source>
        <dbReference type="PIRSR" id="PIRSR000386-1"/>
    </source>
</evidence>
<keyword evidence="10 15" id="KW-0949">S-adenosyl-L-methionine</keyword>
<evidence type="ECO:0000256" key="7">
    <source>
        <dbReference type="ARBA" id="ARBA00022490"/>
    </source>
</evidence>
<comment type="subcellular location">
    <subcellularLocation>
        <location evidence="2 15 17">Cytoplasm</location>
    </subcellularLocation>
</comment>
<dbReference type="InterPro" id="IPR016009">
    <property type="entry name" value="tRNA_MeTrfase_TRMD/TRM10"/>
</dbReference>
<comment type="function">
    <text evidence="1 15 17">Specifically methylates guanosine-37 in various tRNAs.</text>
</comment>
<keyword evidence="20" id="KW-1185">Reference proteome</keyword>
<name>A0A252F529_9FIRM</name>
<evidence type="ECO:0000256" key="4">
    <source>
        <dbReference type="ARBA" id="ARBA00011738"/>
    </source>
</evidence>
<evidence type="ECO:0000256" key="6">
    <source>
        <dbReference type="ARBA" id="ARBA00014679"/>
    </source>
</evidence>
<evidence type="ECO:0000256" key="17">
    <source>
        <dbReference type="RuleBase" id="RU003464"/>
    </source>
</evidence>
<dbReference type="GO" id="GO:0052906">
    <property type="term" value="F:tRNA (guanine(37)-N1)-methyltransferase activity"/>
    <property type="evidence" value="ECO:0007669"/>
    <property type="project" value="UniProtKB-UniRule"/>
</dbReference>
<sequence>MKIDILTLFPEMVDCVMHTSVIGRAQQAGLIEINAVNIRDFTLDKHNRVDDTPYGGGKGMVMQADPLYRCHEHVTGGTHVHTVLMSAQGAPFCQNKARELLAHEHVILVCGHYEGIDQRFIDECVDEEISIGDFVLTGGEIPAMAVADAVCRMVPGVLAEEVCFTEESHWSGLLEYPQYTKPAIWHDRAVPDVLLSGHHANIETWRRKKSLERTKNDRPDLFAKFEPQDKRDRKLLQELEAESE</sequence>
<dbReference type="InterPro" id="IPR029026">
    <property type="entry name" value="tRNA_m1G_MTases_N"/>
</dbReference>
<evidence type="ECO:0000256" key="14">
    <source>
        <dbReference type="ARBA" id="ARBA00047783"/>
    </source>
</evidence>
<dbReference type="InterPro" id="IPR029028">
    <property type="entry name" value="Alpha/beta_knot_MTases"/>
</dbReference>
<dbReference type="HAMAP" id="MF_00605">
    <property type="entry name" value="TrmD"/>
    <property type="match status" value="1"/>
</dbReference>
<dbReference type="GO" id="GO:0002939">
    <property type="term" value="P:tRNA N1-guanine methylation"/>
    <property type="evidence" value="ECO:0007669"/>
    <property type="project" value="TreeGrafter"/>
</dbReference>
<evidence type="ECO:0000256" key="8">
    <source>
        <dbReference type="ARBA" id="ARBA00022603"/>
    </source>
</evidence>
<dbReference type="PIRSF" id="PIRSF000386">
    <property type="entry name" value="tRNA_mtase"/>
    <property type="match status" value="1"/>
</dbReference>
<gene>
    <name evidence="15" type="primary">trmD</name>
    <name evidence="19" type="ORF">CBW42_04620</name>
</gene>
<dbReference type="Gene3D" id="1.10.1270.20">
    <property type="entry name" value="tRNA(m1g37)methyltransferase, domain 2"/>
    <property type="match status" value="1"/>
</dbReference>
<comment type="caution">
    <text evidence="19">The sequence shown here is derived from an EMBL/GenBank/DDBJ whole genome shotgun (WGS) entry which is preliminary data.</text>
</comment>
<evidence type="ECO:0000256" key="12">
    <source>
        <dbReference type="ARBA" id="ARBA00029736"/>
    </source>
</evidence>
<dbReference type="CDD" id="cd18080">
    <property type="entry name" value="TrmD-like"/>
    <property type="match status" value="1"/>
</dbReference>
<dbReference type="EC" id="2.1.1.228" evidence="5 15"/>
<dbReference type="Pfam" id="PF01746">
    <property type="entry name" value="tRNA_m1G_MT"/>
    <property type="match status" value="1"/>
</dbReference>
<evidence type="ECO:0000256" key="11">
    <source>
        <dbReference type="ARBA" id="ARBA00022694"/>
    </source>
</evidence>
<comment type="catalytic activity">
    <reaction evidence="14 15 17">
        <text>guanosine(37) in tRNA + S-adenosyl-L-methionine = N(1)-methylguanosine(37) in tRNA + S-adenosyl-L-homocysteine + H(+)</text>
        <dbReference type="Rhea" id="RHEA:36899"/>
        <dbReference type="Rhea" id="RHEA-COMP:10145"/>
        <dbReference type="Rhea" id="RHEA-COMP:10147"/>
        <dbReference type="ChEBI" id="CHEBI:15378"/>
        <dbReference type="ChEBI" id="CHEBI:57856"/>
        <dbReference type="ChEBI" id="CHEBI:59789"/>
        <dbReference type="ChEBI" id="CHEBI:73542"/>
        <dbReference type="ChEBI" id="CHEBI:74269"/>
        <dbReference type="EC" id="2.1.1.228"/>
    </reaction>
</comment>
<dbReference type="PANTHER" id="PTHR46417:SF1">
    <property type="entry name" value="TRNA (GUANINE-N(1)-)-METHYLTRANSFERASE"/>
    <property type="match status" value="1"/>
</dbReference>
<comment type="similarity">
    <text evidence="3 15 17">Belongs to the RNA methyltransferase TrmD family.</text>
</comment>
<comment type="subunit">
    <text evidence="4 15 17">Homodimer.</text>
</comment>
<evidence type="ECO:0000313" key="20">
    <source>
        <dbReference type="Proteomes" id="UP000194903"/>
    </source>
</evidence>
<dbReference type="NCBIfam" id="TIGR00088">
    <property type="entry name" value="trmD"/>
    <property type="match status" value="1"/>
</dbReference>
<evidence type="ECO:0000256" key="2">
    <source>
        <dbReference type="ARBA" id="ARBA00004496"/>
    </source>
</evidence>
<feature type="domain" description="tRNA methyltransferase TRMD/TRM10-type" evidence="18">
    <location>
        <begin position="1"/>
        <end position="223"/>
    </location>
</feature>
<dbReference type="InterPro" id="IPR002649">
    <property type="entry name" value="tRNA_m1G_MeTrfase_TrmD"/>
</dbReference>
<organism evidence="19 20">
    <name type="scientific">Butyricicoccus porcorum</name>
    <dbReference type="NCBI Taxonomy" id="1945634"/>
    <lineage>
        <taxon>Bacteria</taxon>
        <taxon>Bacillati</taxon>
        <taxon>Bacillota</taxon>
        <taxon>Clostridia</taxon>
        <taxon>Eubacteriales</taxon>
        <taxon>Butyricicoccaceae</taxon>
        <taxon>Butyricicoccus</taxon>
    </lineage>
</organism>
<accession>A0A252F529</accession>
<evidence type="ECO:0000256" key="9">
    <source>
        <dbReference type="ARBA" id="ARBA00022679"/>
    </source>
</evidence>
<protein>
    <recommendedName>
        <fullName evidence="6 15">tRNA (guanine-N(1)-)-methyltransferase</fullName>
        <ecNumber evidence="5 15">2.1.1.228</ecNumber>
    </recommendedName>
    <alternativeName>
        <fullName evidence="12 15">M1G-methyltransferase</fullName>
    </alternativeName>
    <alternativeName>
        <fullName evidence="13 15">tRNA [GM37] methyltransferase</fullName>
    </alternativeName>
</protein>
<dbReference type="GO" id="GO:0005829">
    <property type="term" value="C:cytosol"/>
    <property type="evidence" value="ECO:0007669"/>
    <property type="project" value="TreeGrafter"/>
</dbReference>
<feature type="binding site" evidence="15 16">
    <location>
        <position position="111"/>
    </location>
    <ligand>
        <name>S-adenosyl-L-methionine</name>
        <dbReference type="ChEBI" id="CHEBI:59789"/>
    </ligand>
</feature>
<dbReference type="PANTHER" id="PTHR46417">
    <property type="entry name" value="TRNA (GUANINE-N(1)-)-METHYLTRANSFERASE"/>
    <property type="match status" value="1"/>
</dbReference>
<keyword evidence="11 15" id="KW-0819">tRNA processing</keyword>
<dbReference type="Proteomes" id="UP000194903">
    <property type="component" value="Unassembled WGS sequence"/>
</dbReference>
<dbReference type="Gene3D" id="3.40.1280.10">
    <property type="match status" value="1"/>
</dbReference>
<evidence type="ECO:0000256" key="1">
    <source>
        <dbReference type="ARBA" id="ARBA00002634"/>
    </source>
</evidence>
<keyword evidence="7 15" id="KW-0963">Cytoplasm</keyword>
<evidence type="ECO:0000313" key="19">
    <source>
        <dbReference type="EMBL" id="OUM20879.1"/>
    </source>
</evidence>
<keyword evidence="8 15" id="KW-0489">Methyltransferase</keyword>
<dbReference type="OrthoDB" id="9807416at2"/>
<dbReference type="AlphaFoldDB" id="A0A252F529"/>
<proteinExistence type="inferred from homology"/>
<evidence type="ECO:0000259" key="18">
    <source>
        <dbReference type="Pfam" id="PF01746"/>
    </source>
</evidence>
<dbReference type="EMBL" id="NHOC01000004">
    <property type="protein sequence ID" value="OUM20879.1"/>
    <property type="molecule type" value="Genomic_DNA"/>
</dbReference>
<evidence type="ECO:0000256" key="3">
    <source>
        <dbReference type="ARBA" id="ARBA00007630"/>
    </source>
</evidence>
<feature type="binding site" evidence="15 16">
    <location>
        <begin position="131"/>
        <end position="136"/>
    </location>
    <ligand>
        <name>S-adenosyl-L-methionine</name>
        <dbReference type="ChEBI" id="CHEBI:59789"/>
    </ligand>
</feature>
<evidence type="ECO:0000256" key="5">
    <source>
        <dbReference type="ARBA" id="ARBA00012807"/>
    </source>
</evidence>
<dbReference type="SUPFAM" id="SSF75217">
    <property type="entry name" value="alpha/beta knot"/>
    <property type="match status" value="1"/>
</dbReference>
<reference evidence="19 20" key="1">
    <citation type="submission" date="2017-05" db="EMBL/GenBank/DDBJ databases">
        <title>Butyricicoccus porcorum sp. nov. a butyrate-producing bacterium from the swine intestinal tract.</title>
        <authorList>
            <person name="Trachsel J."/>
            <person name="Humphrey S."/>
            <person name="Allen H.K."/>
        </authorList>
    </citation>
    <scope>NUCLEOTIDE SEQUENCE [LARGE SCALE GENOMIC DNA]</scope>
    <source>
        <strain evidence="19">BB10</strain>
    </source>
</reference>
<dbReference type="InterPro" id="IPR023148">
    <property type="entry name" value="tRNA_m1G_MeTrfase_C_sf"/>
</dbReference>
<evidence type="ECO:0000256" key="13">
    <source>
        <dbReference type="ARBA" id="ARBA00033392"/>
    </source>
</evidence>